<dbReference type="EMBL" id="BSQG01000004">
    <property type="protein sequence ID" value="GLU48651.1"/>
    <property type="molecule type" value="Genomic_DNA"/>
</dbReference>
<dbReference type="AlphaFoldDB" id="A0A9W6P7W4"/>
<keyword evidence="2" id="KW-1185">Reference proteome</keyword>
<proteinExistence type="predicted"/>
<organism evidence="1 2">
    <name type="scientific">Nocardiopsis ansamitocini</name>
    <dbReference type="NCBI Taxonomy" id="1670832"/>
    <lineage>
        <taxon>Bacteria</taxon>
        <taxon>Bacillati</taxon>
        <taxon>Actinomycetota</taxon>
        <taxon>Actinomycetes</taxon>
        <taxon>Streptosporangiales</taxon>
        <taxon>Nocardiopsidaceae</taxon>
        <taxon>Nocardiopsis</taxon>
    </lineage>
</organism>
<dbReference type="RefSeq" id="WP_285760115.1">
    <property type="nucleotide sequence ID" value="NZ_BSQG01000004.1"/>
</dbReference>
<dbReference type="Proteomes" id="UP001165092">
    <property type="component" value="Unassembled WGS sequence"/>
</dbReference>
<reference evidence="1" key="1">
    <citation type="submission" date="2023-02" db="EMBL/GenBank/DDBJ databases">
        <title>Nocardiopsis ansamitocini NBRC 112285.</title>
        <authorList>
            <person name="Ichikawa N."/>
            <person name="Sato H."/>
            <person name="Tonouchi N."/>
        </authorList>
    </citation>
    <scope>NUCLEOTIDE SEQUENCE</scope>
    <source>
        <strain evidence="1">NBRC 112285</strain>
    </source>
</reference>
<name>A0A9W6P7W4_9ACTN</name>
<protein>
    <submittedName>
        <fullName evidence="1">Uncharacterized protein</fullName>
    </submittedName>
</protein>
<evidence type="ECO:0000313" key="1">
    <source>
        <dbReference type="EMBL" id="GLU48651.1"/>
    </source>
</evidence>
<sequence length="106" mass="11350">MAGGFVAIATTAIVDGTRGALTRWMVEPAPGVYVGTLTERVWKELWGGLCSSIDAQGGWAVLIHNAPTEQGFSVLTHGEGTRRPREIDGFALIGWPLSESLEVKNL</sequence>
<dbReference type="NCBIfam" id="TIGR01873">
    <property type="entry name" value="cas_CT1978"/>
    <property type="match status" value="1"/>
</dbReference>
<dbReference type="Pfam" id="PF09707">
    <property type="entry name" value="Cas_Cas2CT1978"/>
    <property type="match status" value="1"/>
</dbReference>
<evidence type="ECO:0000313" key="2">
    <source>
        <dbReference type="Proteomes" id="UP001165092"/>
    </source>
</evidence>
<dbReference type="Gene3D" id="3.30.70.240">
    <property type="match status" value="1"/>
</dbReference>
<accession>A0A9W6P7W4</accession>
<gene>
    <name evidence="1" type="ORF">Nans01_30020</name>
</gene>
<dbReference type="InterPro" id="IPR010152">
    <property type="entry name" value="CRISPR-assoc_prot_Cas2_sub"/>
</dbReference>
<comment type="caution">
    <text evidence="1">The sequence shown here is derived from an EMBL/GenBank/DDBJ whole genome shotgun (WGS) entry which is preliminary data.</text>
</comment>